<sequence>MGKKEDSVLRGRVQIWNYETQAVVKTIEVSDLPVRAGRFVARKNWIVVGSDDFHVRVYNYNTSEKVTQFEAHPDYIRVLAVHPSQPFVLTAGDDMTIKLWNWDQNWRNTQTFEGHTHYVMYLAFNPKDPNTFASACLDHTVKIWSLSSPHANFTLEAHETRGVNFVEYYPQSDKPYLITTSDDRTMRVWDYQTKSCVATMEGHANNVSFAVFHPELPVIISGSEDSTVKIWNANTYKLEQTLNYGLERAWCAVCKKGSNLVALGFDAGNVVLQLGKDEPAISMDPNGKMIWSKHSEVFHAVLKGNEDVQDGDILPLTPKELGNVEVYPTQLQHSPNGRFVAVTGDGEYIIYTALAWRNKSFGSAIDFAWAQDSNEYAVLEANSNIRMFKNFKERPLGHLNVGYNVQQIFGGALLGAKGDGFIIFFDWESGKMVCRVDVEATQVVWSDSGELVTVVAEDSFFVLRYDRDLFHEALQNGTISEEEGVVDSFEVIHEISEAVRTGKWVGDCFIYTTFSNRLNYLVGGETYTISHFDKQMYLLGYIPRDNCIYLSDKDINITSYKLSLAVVEYQTVVLRGDMEYAAELLNQVPERERTKVARFLEAQGYNELALEVSRDPEHRFDLALSLSNLEIAGELAKELNNEHKWKQLGDFALESWDVTLAESCYEEASDLDSLVLIYTSTGNKEALKSVAQRATELGKYNLAFNAQWFVGNTDACIELLNKTGRSSEAALFALTYGGDVEGSVKKWKDGLNKAGRTKIANSIADPKENPELFPEDVGQKKQIQANGTMGGDLIDVDDNEPDTTEAETPAPAPAAQEAEDKPKEEVETEE</sequence>
<keyword evidence="6" id="KW-0677">Repeat</keyword>
<keyword evidence="7 13" id="KW-0931">ER-Golgi transport</keyword>
<keyword evidence="8 13" id="KW-0653">Protein transport</keyword>
<comment type="function">
    <text evidence="12 13">The coatomer is a cytosolic protein complex that binds to dilysine motifs and reversibly associates with Golgi non-clathrin-coated vesicles, which further mediate biosynthetic protein transport from the ER, via the Golgi up to the trans Golgi network. Coatomer complex is required for budding from Golgi membranes, and is essential for the retrograde Golgi-to-ER transport of dilysine-tagged proteins.</text>
</comment>
<feature type="compositionally biased region" description="Acidic residues" evidence="15">
    <location>
        <begin position="794"/>
        <end position="805"/>
    </location>
</feature>
<feature type="repeat" description="WD" evidence="14">
    <location>
        <begin position="69"/>
        <end position="101"/>
    </location>
</feature>
<evidence type="ECO:0000256" key="3">
    <source>
        <dbReference type="ARBA" id="ARBA00022448"/>
    </source>
</evidence>
<gene>
    <name evidence="18" type="ORF">TRICI_003658</name>
</gene>
<feature type="repeat" description="WD" evidence="14">
    <location>
        <begin position="173"/>
        <end position="199"/>
    </location>
</feature>
<dbReference type="PIRSF" id="PIRSF005567">
    <property type="entry name" value="Coatomer_beta'_subunit"/>
    <property type="match status" value="1"/>
</dbReference>
<dbReference type="PROSITE" id="PS50294">
    <property type="entry name" value="WD_REPEATS_REGION"/>
    <property type="match status" value="3"/>
</dbReference>
<keyword evidence="10 13" id="KW-0472">Membrane</keyword>
<dbReference type="InterPro" id="IPR001680">
    <property type="entry name" value="WD40_rpt"/>
</dbReference>
<dbReference type="Proteomes" id="UP000761534">
    <property type="component" value="Unassembled WGS sequence"/>
</dbReference>
<evidence type="ECO:0000256" key="5">
    <source>
        <dbReference type="ARBA" id="ARBA00022574"/>
    </source>
</evidence>
<dbReference type="InterPro" id="IPR016453">
    <property type="entry name" value="COPB2"/>
</dbReference>
<comment type="subunit">
    <text evidence="13">Oligomeric complex that consists of at least the alpha, beta, beta', gamma, delta, epsilon and zeta subunits.</text>
</comment>
<comment type="similarity">
    <text evidence="2 13">Belongs to the WD repeat COPB2 family.</text>
</comment>
<dbReference type="Pfam" id="PF04053">
    <property type="entry name" value="B-prop_COPA_B_2nd"/>
    <property type="match status" value="1"/>
</dbReference>
<dbReference type="Gene3D" id="1.25.40.470">
    <property type="match status" value="1"/>
</dbReference>
<keyword evidence="4 13" id="KW-0963">Cytoplasm</keyword>
<dbReference type="InterPro" id="IPR050844">
    <property type="entry name" value="Coatomer_complex_subunit"/>
</dbReference>
<dbReference type="Gene3D" id="2.130.10.10">
    <property type="entry name" value="YVTN repeat-like/Quinoprotein amine dehydrogenase"/>
    <property type="match status" value="1"/>
</dbReference>
<evidence type="ECO:0000256" key="8">
    <source>
        <dbReference type="ARBA" id="ARBA00022927"/>
    </source>
</evidence>
<dbReference type="GO" id="GO:0030126">
    <property type="term" value="C:COPI vesicle coat"/>
    <property type="evidence" value="ECO:0007669"/>
    <property type="project" value="TreeGrafter"/>
</dbReference>
<feature type="repeat" description="WD" evidence="14">
    <location>
        <begin position="112"/>
        <end position="154"/>
    </location>
</feature>
<dbReference type="FunFam" id="1.25.40.470:FF:000001">
    <property type="entry name" value="Coatomer subunit beta"/>
    <property type="match status" value="1"/>
</dbReference>
<feature type="domain" description="COPA/B TPR" evidence="17">
    <location>
        <begin position="569"/>
        <end position="748"/>
    </location>
</feature>
<evidence type="ECO:0000256" key="15">
    <source>
        <dbReference type="SAM" id="MobiDB-lite"/>
    </source>
</evidence>
<dbReference type="PRINTS" id="PR00320">
    <property type="entry name" value="GPROTEINBRPT"/>
</dbReference>
<evidence type="ECO:0000256" key="13">
    <source>
        <dbReference type="PIRNR" id="PIRNR005567"/>
    </source>
</evidence>
<dbReference type="GO" id="GO:0005198">
    <property type="term" value="F:structural molecule activity"/>
    <property type="evidence" value="ECO:0007669"/>
    <property type="project" value="UniProtKB-UniRule"/>
</dbReference>
<evidence type="ECO:0000259" key="16">
    <source>
        <dbReference type="Pfam" id="PF04053"/>
    </source>
</evidence>
<dbReference type="SMART" id="SM00320">
    <property type="entry name" value="WD40"/>
    <property type="match status" value="5"/>
</dbReference>
<dbReference type="GO" id="GO:0006891">
    <property type="term" value="P:intra-Golgi vesicle-mediated transport"/>
    <property type="evidence" value="ECO:0007669"/>
    <property type="project" value="TreeGrafter"/>
</dbReference>
<accession>A0A642V2P6</accession>
<evidence type="ECO:0000313" key="19">
    <source>
        <dbReference type="Proteomes" id="UP000761534"/>
    </source>
</evidence>
<evidence type="ECO:0000256" key="10">
    <source>
        <dbReference type="ARBA" id="ARBA00023136"/>
    </source>
</evidence>
<evidence type="ECO:0000256" key="12">
    <source>
        <dbReference type="ARBA" id="ARBA00025536"/>
    </source>
</evidence>
<keyword evidence="9 13" id="KW-0333">Golgi apparatus</keyword>
<dbReference type="OrthoDB" id="10261470at2759"/>
<evidence type="ECO:0000256" key="1">
    <source>
        <dbReference type="ARBA" id="ARBA00004347"/>
    </source>
</evidence>
<evidence type="ECO:0000256" key="9">
    <source>
        <dbReference type="ARBA" id="ARBA00023034"/>
    </source>
</evidence>
<feature type="region of interest" description="Disordered" evidence="15">
    <location>
        <begin position="765"/>
        <end position="830"/>
    </location>
</feature>
<reference evidence="18" key="1">
    <citation type="journal article" date="2019" name="G3 (Bethesda)">
        <title>Genome Assemblies of Two Rare Opportunistic Yeast Pathogens: Diutina rugosa (syn. Candida rugosa) and Trichomonascus ciferrii (syn. Candida ciferrii).</title>
        <authorList>
            <person name="Mixao V."/>
            <person name="Saus E."/>
            <person name="Hansen A.P."/>
            <person name="Lass-Florl C."/>
            <person name="Gabaldon T."/>
        </authorList>
    </citation>
    <scope>NUCLEOTIDE SEQUENCE</scope>
    <source>
        <strain evidence="18">CBS 4856</strain>
    </source>
</reference>
<dbReference type="InterPro" id="IPR036322">
    <property type="entry name" value="WD40_repeat_dom_sf"/>
</dbReference>
<feature type="compositionally biased region" description="Basic and acidic residues" evidence="15">
    <location>
        <begin position="818"/>
        <end position="830"/>
    </location>
</feature>
<protein>
    <recommendedName>
        <fullName evidence="13">Coatomer subunit beta'</fullName>
    </recommendedName>
</protein>
<name>A0A642V2P6_9ASCO</name>
<evidence type="ECO:0000256" key="14">
    <source>
        <dbReference type="PROSITE-ProRule" id="PRU00221"/>
    </source>
</evidence>
<keyword evidence="5 14" id="KW-0853">WD repeat</keyword>
<dbReference type="InterPro" id="IPR056176">
    <property type="entry name" value="TPR_COPA_B"/>
</dbReference>
<dbReference type="PROSITE" id="PS00678">
    <property type="entry name" value="WD_REPEATS_1"/>
    <property type="match status" value="1"/>
</dbReference>
<dbReference type="PANTHER" id="PTHR19876">
    <property type="entry name" value="COATOMER"/>
    <property type="match status" value="1"/>
</dbReference>
<dbReference type="SUPFAM" id="SSF50978">
    <property type="entry name" value="WD40 repeat-like"/>
    <property type="match status" value="2"/>
</dbReference>
<proteinExistence type="inferred from homology"/>
<dbReference type="InterPro" id="IPR019775">
    <property type="entry name" value="WD40_repeat_CS"/>
</dbReference>
<dbReference type="InterPro" id="IPR020472">
    <property type="entry name" value="WD40_PAC1"/>
</dbReference>
<evidence type="ECO:0000256" key="6">
    <source>
        <dbReference type="ARBA" id="ARBA00022737"/>
    </source>
</evidence>
<evidence type="ECO:0000259" key="17">
    <source>
        <dbReference type="Pfam" id="PF23953"/>
    </source>
</evidence>
<evidence type="ECO:0000256" key="4">
    <source>
        <dbReference type="ARBA" id="ARBA00022490"/>
    </source>
</evidence>
<evidence type="ECO:0000256" key="2">
    <source>
        <dbReference type="ARBA" id="ARBA00010844"/>
    </source>
</evidence>
<dbReference type="EMBL" id="SWFS01000267">
    <property type="protein sequence ID" value="KAA8911972.1"/>
    <property type="molecule type" value="Genomic_DNA"/>
</dbReference>
<dbReference type="AlphaFoldDB" id="A0A642V2P6"/>
<dbReference type="InterPro" id="IPR006692">
    <property type="entry name" value="Beta-prop_COPA/B_2nd"/>
</dbReference>
<feature type="compositionally biased region" description="Low complexity" evidence="15">
    <location>
        <begin position="806"/>
        <end position="816"/>
    </location>
</feature>
<dbReference type="CDD" id="cd22947">
    <property type="entry name" value="Coatomer_WDAD_beta-like"/>
    <property type="match status" value="1"/>
</dbReference>
<dbReference type="GO" id="GO:0006888">
    <property type="term" value="P:endoplasmic reticulum to Golgi vesicle-mediated transport"/>
    <property type="evidence" value="ECO:0007669"/>
    <property type="project" value="TreeGrafter"/>
</dbReference>
<dbReference type="VEuPathDB" id="FungiDB:TRICI_003658"/>
<dbReference type="Pfam" id="PF00400">
    <property type="entry name" value="WD40"/>
    <property type="match status" value="4"/>
</dbReference>
<evidence type="ECO:0000256" key="11">
    <source>
        <dbReference type="ARBA" id="ARBA00023329"/>
    </source>
</evidence>
<feature type="domain" description="COPA/B second beta-propeller" evidence="16">
    <location>
        <begin position="294"/>
        <end position="552"/>
    </location>
</feature>
<dbReference type="PANTHER" id="PTHR19876:SF2">
    <property type="entry name" value="COATOMER SUBUNIT BETA"/>
    <property type="match status" value="1"/>
</dbReference>
<feature type="repeat" description="WD" evidence="14">
    <location>
        <begin position="200"/>
        <end position="241"/>
    </location>
</feature>
<evidence type="ECO:0000256" key="7">
    <source>
        <dbReference type="ARBA" id="ARBA00022892"/>
    </source>
</evidence>
<keyword evidence="19" id="KW-1185">Reference proteome</keyword>
<comment type="subcellular location">
    <subcellularLocation>
        <location evidence="1 13">Cytoplasmic vesicle</location>
        <location evidence="1 13">COPI-coated vesicle membrane</location>
        <topology evidence="1 13">Peripheral membrane protein</topology>
        <orientation evidence="1 13">Cytoplasmic side</orientation>
    </subcellularLocation>
    <subcellularLocation>
        <location evidence="13">Golgi apparatus membrane</location>
        <topology evidence="13">Peripheral membrane protein</topology>
        <orientation evidence="13">Cytoplasmic side</orientation>
    </subcellularLocation>
    <text evidence="13">The coatomer is cytoplasmic or polymerized on the cytoplasmic side of the Golgi, as well as on the vesicles/buds originating from it.</text>
</comment>
<dbReference type="Pfam" id="PF23953">
    <property type="entry name" value="TPR_COPA_B"/>
    <property type="match status" value="1"/>
</dbReference>
<dbReference type="GO" id="GO:0006890">
    <property type="term" value="P:retrograde vesicle-mediated transport, Golgi to endoplasmic reticulum"/>
    <property type="evidence" value="ECO:0007669"/>
    <property type="project" value="TreeGrafter"/>
</dbReference>
<dbReference type="FunFam" id="2.130.10.10:FF:000016">
    <property type="entry name" value="Coatomer alpha subunit, putative"/>
    <property type="match status" value="1"/>
</dbReference>
<keyword evidence="3 13" id="KW-0813">Transport</keyword>
<organism evidence="18 19">
    <name type="scientific">Trichomonascus ciferrii</name>
    <dbReference type="NCBI Taxonomy" id="44093"/>
    <lineage>
        <taxon>Eukaryota</taxon>
        <taxon>Fungi</taxon>
        <taxon>Dikarya</taxon>
        <taxon>Ascomycota</taxon>
        <taxon>Saccharomycotina</taxon>
        <taxon>Dipodascomycetes</taxon>
        <taxon>Dipodascales</taxon>
        <taxon>Trichomonascaceae</taxon>
        <taxon>Trichomonascus</taxon>
        <taxon>Trichomonascus ciferrii complex</taxon>
    </lineage>
</organism>
<dbReference type="CDD" id="cd00200">
    <property type="entry name" value="WD40"/>
    <property type="match status" value="1"/>
</dbReference>
<keyword evidence="11 13" id="KW-0968">Cytoplasmic vesicle</keyword>
<dbReference type="PROSITE" id="PS50082">
    <property type="entry name" value="WD_REPEATS_2"/>
    <property type="match status" value="4"/>
</dbReference>
<comment type="caution">
    <text evidence="18">The sequence shown here is derived from an EMBL/GenBank/DDBJ whole genome shotgun (WGS) entry which is preliminary data.</text>
</comment>
<evidence type="ECO:0000313" key="18">
    <source>
        <dbReference type="EMBL" id="KAA8911972.1"/>
    </source>
</evidence>
<dbReference type="InterPro" id="IPR015943">
    <property type="entry name" value="WD40/YVTN_repeat-like_dom_sf"/>
</dbReference>
<dbReference type="GO" id="GO:0000139">
    <property type="term" value="C:Golgi membrane"/>
    <property type="evidence" value="ECO:0007669"/>
    <property type="project" value="UniProtKB-SubCell"/>
</dbReference>
<dbReference type="GO" id="GO:0006886">
    <property type="term" value="P:intracellular protein transport"/>
    <property type="evidence" value="ECO:0007669"/>
    <property type="project" value="UniProtKB-UniRule"/>
</dbReference>